<dbReference type="AlphaFoldDB" id="A0A7R8YQJ3"/>
<name>A0A7R8YQJ3_HERIL</name>
<gene>
    <name evidence="3" type="ORF">HERILL_LOCUS5013</name>
</gene>
<sequence length="70" mass="8158">MHPQELILALLSLITSTAIVLLSVFIGWFLIWKVFLSKFKLVRELLGQANGDGVNNEQIDRHRTRRVRRE</sequence>
<feature type="region of interest" description="Disordered" evidence="1">
    <location>
        <begin position="50"/>
        <end position="70"/>
    </location>
</feature>
<dbReference type="PANTHER" id="PTHR36877">
    <property type="entry name" value="SMALL INTEGRAL MEMBRANE PROTEIN 13"/>
    <property type="match status" value="1"/>
</dbReference>
<keyword evidence="2" id="KW-0472">Membrane</keyword>
<evidence type="ECO:0000313" key="4">
    <source>
        <dbReference type="Proteomes" id="UP000594454"/>
    </source>
</evidence>
<dbReference type="InterPro" id="IPR031851">
    <property type="entry name" value="DUF4750"/>
</dbReference>
<proteinExistence type="predicted"/>
<evidence type="ECO:0000256" key="2">
    <source>
        <dbReference type="SAM" id="Phobius"/>
    </source>
</evidence>
<feature type="transmembrane region" description="Helical" evidence="2">
    <location>
        <begin position="6"/>
        <end position="31"/>
    </location>
</feature>
<evidence type="ECO:0000256" key="1">
    <source>
        <dbReference type="SAM" id="MobiDB-lite"/>
    </source>
</evidence>
<dbReference type="PANTHER" id="PTHR36877:SF1">
    <property type="entry name" value="SMALL INTEGRAL MEMBRANE PROTEIN 13"/>
    <property type="match status" value="1"/>
</dbReference>
<accession>A0A7R8YQJ3</accession>
<organism evidence="3 4">
    <name type="scientific">Hermetia illucens</name>
    <name type="common">Black soldier fly</name>
    <dbReference type="NCBI Taxonomy" id="343691"/>
    <lineage>
        <taxon>Eukaryota</taxon>
        <taxon>Metazoa</taxon>
        <taxon>Ecdysozoa</taxon>
        <taxon>Arthropoda</taxon>
        <taxon>Hexapoda</taxon>
        <taxon>Insecta</taxon>
        <taxon>Pterygota</taxon>
        <taxon>Neoptera</taxon>
        <taxon>Endopterygota</taxon>
        <taxon>Diptera</taxon>
        <taxon>Brachycera</taxon>
        <taxon>Stratiomyomorpha</taxon>
        <taxon>Stratiomyidae</taxon>
        <taxon>Hermetiinae</taxon>
        <taxon>Hermetia</taxon>
    </lineage>
</organism>
<evidence type="ECO:0000313" key="3">
    <source>
        <dbReference type="EMBL" id="CAD7081936.1"/>
    </source>
</evidence>
<dbReference type="EMBL" id="LR899010">
    <property type="protein sequence ID" value="CAD7081936.1"/>
    <property type="molecule type" value="Genomic_DNA"/>
</dbReference>
<protein>
    <submittedName>
        <fullName evidence="3">Uncharacterized protein</fullName>
    </submittedName>
</protein>
<keyword evidence="2" id="KW-1133">Transmembrane helix</keyword>
<reference evidence="3 4" key="1">
    <citation type="submission" date="2020-11" db="EMBL/GenBank/DDBJ databases">
        <authorList>
            <person name="Wallbank WR R."/>
            <person name="Pardo Diaz C."/>
            <person name="Kozak K."/>
            <person name="Martin S."/>
            <person name="Jiggins C."/>
            <person name="Moest M."/>
            <person name="Warren A I."/>
            <person name="Generalovic N T."/>
            <person name="Byers J.R.P. K."/>
            <person name="Montejo-Kovacevich G."/>
            <person name="Yen C E."/>
        </authorList>
    </citation>
    <scope>NUCLEOTIDE SEQUENCE [LARGE SCALE GENOMIC DNA]</scope>
</reference>
<keyword evidence="4" id="KW-1185">Reference proteome</keyword>
<dbReference type="Pfam" id="PF15938">
    <property type="entry name" value="DUF4750"/>
    <property type="match status" value="1"/>
</dbReference>
<keyword evidence="2" id="KW-0812">Transmembrane</keyword>
<dbReference type="FunCoup" id="A0A7R8YQJ3">
    <property type="interactions" value="32"/>
</dbReference>
<dbReference type="InParanoid" id="A0A7R8YQJ3"/>
<dbReference type="Proteomes" id="UP000594454">
    <property type="component" value="Chromosome 2"/>
</dbReference>